<reference evidence="1" key="1">
    <citation type="submission" date="2022-07" db="EMBL/GenBank/DDBJ databases">
        <title>Genome Sequence of Xylaria arbuscula.</title>
        <authorList>
            <person name="Buettner E."/>
        </authorList>
    </citation>
    <scope>NUCLEOTIDE SEQUENCE</scope>
    <source>
        <strain evidence="1">VT107</strain>
    </source>
</reference>
<keyword evidence="2" id="KW-1185">Reference proteome</keyword>
<organism evidence="1 2">
    <name type="scientific">Xylaria arbuscula</name>
    <dbReference type="NCBI Taxonomy" id="114810"/>
    <lineage>
        <taxon>Eukaryota</taxon>
        <taxon>Fungi</taxon>
        <taxon>Dikarya</taxon>
        <taxon>Ascomycota</taxon>
        <taxon>Pezizomycotina</taxon>
        <taxon>Sordariomycetes</taxon>
        <taxon>Xylariomycetidae</taxon>
        <taxon>Xylariales</taxon>
        <taxon>Xylariaceae</taxon>
        <taxon>Xylaria</taxon>
    </lineage>
</organism>
<dbReference type="SUPFAM" id="SSF53474">
    <property type="entry name" value="alpha/beta-Hydrolases"/>
    <property type="match status" value="1"/>
</dbReference>
<dbReference type="EMBL" id="JANPWZ010001048">
    <property type="protein sequence ID" value="KAJ3569309.1"/>
    <property type="molecule type" value="Genomic_DNA"/>
</dbReference>
<dbReference type="InterPro" id="IPR029058">
    <property type="entry name" value="AB_hydrolase_fold"/>
</dbReference>
<evidence type="ECO:0000313" key="1">
    <source>
        <dbReference type="EMBL" id="KAJ3569309.1"/>
    </source>
</evidence>
<gene>
    <name evidence="1" type="ORF">NPX13_g6127</name>
</gene>
<dbReference type="InterPro" id="IPR052897">
    <property type="entry name" value="Sec-Metab_Biosynth_Hydrolase"/>
</dbReference>
<dbReference type="Gene3D" id="3.40.50.1820">
    <property type="entry name" value="alpha/beta hydrolase"/>
    <property type="match status" value="1"/>
</dbReference>
<dbReference type="PANTHER" id="PTHR37017">
    <property type="entry name" value="AB HYDROLASE-1 DOMAIN-CONTAINING PROTEIN-RELATED"/>
    <property type="match status" value="1"/>
</dbReference>
<sequence length="131" mass="13653">MPPNRSPLVVIVPGACGRVSGFDKIIPHLNGLETVPGVYPSCNPSNLNATCLGDTSELRRTLLYLLGYERDLVILAHSYGAAVASGAAKRLDKTSRLAEGHSTSVIGLIFIAGNLCSISDTLSLAPFSAAS</sequence>
<comment type="caution">
    <text evidence="1">The sequence shown here is derived from an EMBL/GenBank/DDBJ whole genome shotgun (WGS) entry which is preliminary data.</text>
</comment>
<dbReference type="AlphaFoldDB" id="A0A9W8ND46"/>
<name>A0A9W8ND46_9PEZI</name>
<evidence type="ECO:0000313" key="2">
    <source>
        <dbReference type="Proteomes" id="UP001148614"/>
    </source>
</evidence>
<dbReference type="VEuPathDB" id="FungiDB:F4678DRAFT_480834"/>
<dbReference type="Proteomes" id="UP001148614">
    <property type="component" value="Unassembled WGS sequence"/>
</dbReference>
<protein>
    <recommendedName>
        <fullName evidence="3">AB hydrolase-1 domain-containing protein</fullName>
    </recommendedName>
</protein>
<accession>A0A9W8ND46</accession>
<evidence type="ECO:0008006" key="3">
    <source>
        <dbReference type="Google" id="ProtNLM"/>
    </source>
</evidence>
<proteinExistence type="predicted"/>
<dbReference type="PANTHER" id="PTHR37017:SF8">
    <property type="entry name" value="AB HYDROLASE-1 DOMAIN-CONTAINING PROTEIN"/>
    <property type="match status" value="1"/>
</dbReference>